<evidence type="ECO:0000313" key="12">
    <source>
        <dbReference type="Proteomes" id="UP000001514"/>
    </source>
</evidence>
<dbReference type="KEGG" id="smo:SELMODRAFT_8844"/>
<reference evidence="11 12" key="1">
    <citation type="journal article" date="2011" name="Science">
        <title>The Selaginella genome identifies genetic changes associated with the evolution of vascular plants.</title>
        <authorList>
            <person name="Banks J.A."/>
            <person name="Nishiyama T."/>
            <person name="Hasebe M."/>
            <person name="Bowman J.L."/>
            <person name="Gribskov M."/>
            <person name="dePamphilis C."/>
            <person name="Albert V.A."/>
            <person name="Aono N."/>
            <person name="Aoyama T."/>
            <person name="Ambrose B.A."/>
            <person name="Ashton N.W."/>
            <person name="Axtell M.J."/>
            <person name="Barker E."/>
            <person name="Barker M.S."/>
            <person name="Bennetzen J.L."/>
            <person name="Bonawitz N.D."/>
            <person name="Chapple C."/>
            <person name="Cheng C."/>
            <person name="Correa L.G."/>
            <person name="Dacre M."/>
            <person name="DeBarry J."/>
            <person name="Dreyer I."/>
            <person name="Elias M."/>
            <person name="Engstrom E.M."/>
            <person name="Estelle M."/>
            <person name="Feng L."/>
            <person name="Finet C."/>
            <person name="Floyd S.K."/>
            <person name="Frommer W.B."/>
            <person name="Fujita T."/>
            <person name="Gramzow L."/>
            <person name="Gutensohn M."/>
            <person name="Harholt J."/>
            <person name="Hattori M."/>
            <person name="Heyl A."/>
            <person name="Hirai T."/>
            <person name="Hiwatashi Y."/>
            <person name="Ishikawa M."/>
            <person name="Iwata M."/>
            <person name="Karol K.G."/>
            <person name="Koehler B."/>
            <person name="Kolukisaoglu U."/>
            <person name="Kubo M."/>
            <person name="Kurata T."/>
            <person name="Lalonde S."/>
            <person name="Li K."/>
            <person name="Li Y."/>
            <person name="Litt A."/>
            <person name="Lyons E."/>
            <person name="Manning G."/>
            <person name="Maruyama T."/>
            <person name="Michael T.P."/>
            <person name="Mikami K."/>
            <person name="Miyazaki S."/>
            <person name="Morinaga S."/>
            <person name="Murata T."/>
            <person name="Mueller-Roeber B."/>
            <person name="Nelson D.R."/>
            <person name="Obara M."/>
            <person name="Oguri Y."/>
            <person name="Olmstead R.G."/>
            <person name="Onodera N."/>
            <person name="Petersen B.L."/>
            <person name="Pils B."/>
            <person name="Prigge M."/>
            <person name="Rensing S.A."/>
            <person name="Riano-Pachon D.M."/>
            <person name="Roberts A.W."/>
            <person name="Sato Y."/>
            <person name="Scheller H.V."/>
            <person name="Schulz B."/>
            <person name="Schulz C."/>
            <person name="Shakirov E.V."/>
            <person name="Shibagaki N."/>
            <person name="Shinohara N."/>
            <person name="Shippen D.E."/>
            <person name="Soerensen I."/>
            <person name="Sotooka R."/>
            <person name="Sugimoto N."/>
            <person name="Sugita M."/>
            <person name="Sumikawa N."/>
            <person name="Tanurdzic M."/>
            <person name="Theissen G."/>
            <person name="Ulvskov P."/>
            <person name="Wakazuki S."/>
            <person name="Weng J.K."/>
            <person name="Willats W.W."/>
            <person name="Wipf D."/>
            <person name="Wolf P.G."/>
            <person name="Yang L."/>
            <person name="Zimmer A.D."/>
            <person name="Zhu Q."/>
            <person name="Mitros T."/>
            <person name="Hellsten U."/>
            <person name="Loque D."/>
            <person name="Otillar R."/>
            <person name="Salamov A."/>
            <person name="Schmutz J."/>
            <person name="Shapiro H."/>
            <person name="Lindquist E."/>
            <person name="Lucas S."/>
            <person name="Rokhsar D."/>
            <person name="Grigoriev I.V."/>
        </authorList>
    </citation>
    <scope>NUCLEOTIDE SEQUENCE [LARGE SCALE GENOMIC DNA]</scope>
</reference>
<evidence type="ECO:0000256" key="9">
    <source>
        <dbReference type="PROSITE-ProRule" id="PRU00175"/>
    </source>
</evidence>
<dbReference type="Pfam" id="PF13639">
    <property type="entry name" value="zf-RING_2"/>
    <property type="match status" value="1"/>
</dbReference>
<dbReference type="Proteomes" id="UP000001514">
    <property type="component" value="Unassembled WGS sequence"/>
</dbReference>
<keyword evidence="2" id="KW-0808">Transferase</keyword>
<proteinExistence type="inferred from homology"/>
<accession>D8RLI6</accession>
<evidence type="ECO:0000256" key="7">
    <source>
        <dbReference type="ARBA" id="ARBA00023136"/>
    </source>
</evidence>
<evidence type="ECO:0000256" key="8">
    <source>
        <dbReference type="ARBA" id="ARBA00024209"/>
    </source>
</evidence>
<keyword evidence="6" id="KW-1133">Transmembrane helix</keyword>
<dbReference type="EMBL" id="GL377583">
    <property type="protein sequence ID" value="EFJ26923.1"/>
    <property type="molecule type" value="Genomic_DNA"/>
</dbReference>
<comment type="similarity">
    <text evidence="8">Belongs to the RING-type zinc finger family. ATL subfamily.</text>
</comment>
<dbReference type="HOGENOM" id="CLU_013137_21_6_1"/>
<keyword evidence="12" id="KW-1185">Reference proteome</keyword>
<gene>
    <name evidence="11" type="ORF">SELMODRAFT_8844</name>
</gene>
<dbReference type="GO" id="GO:0008270">
    <property type="term" value="F:zinc ion binding"/>
    <property type="evidence" value="ECO:0007669"/>
    <property type="project" value="UniProtKB-KW"/>
</dbReference>
<evidence type="ECO:0000259" key="10">
    <source>
        <dbReference type="PROSITE" id="PS50089"/>
    </source>
</evidence>
<keyword evidence="3" id="KW-0812">Transmembrane</keyword>
<dbReference type="InterPro" id="IPR001841">
    <property type="entry name" value="Znf_RING"/>
</dbReference>
<dbReference type="UniPathway" id="UPA00143"/>
<dbReference type="PANTHER" id="PTHR46905">
    <property type="entry name" value="RING-H2 FINGER PROTEIN ATL78"/>
    <property type="match status" value="1"/>
</dbReference>
<dbReference type="InterPro" id="IPR013083">
    <property type="entry name" value="Znf_RING/FYVE/PHD"/>
</dbReference>
<dbReference type="Gramene" id="EFJ26923">
    <property type="protein sequence ID" value="EFJ26923"/>
    <property type="gene ID" value="SELMODRAFT_8844"/>
</dbReference>
<evidence type="ECO:0000256" key="6">
    <source>
        <dbReference type="ARBA" id="ARBA00022989"/>
    </source>
</evidence>
<keyword evidence="4" id="KW-0479">Metal-binding</keyword>
<sequence>TECMICLSDFRNGQMVRILPHCSHGFHRKCIEQWLHSHTSCPICRNALLVPGSPEKTTAALP</sequence>
<dbReference type="InParanoid" id="D8RLI6"/>
<dbReference type="SMART" id="SM00184">
    <property type="entry name" value="RING"/>
    <property type="match status" value="1"/>
</dbReference>
<keyword evidence="7" id="KW-0472">Membrane</keyword>
<evidence type="ECO:0000256" key="3">
    <source>
        <dbReference type="ARBA" id="ARBA00022692"/>
    </source>
</evidence>
<dbReference type="PROSITE" id="PS50089">
    <property type="entry name" value="ZF_RING_2"/>
    <property type="match status" value="1"/>
</dbReference>
<protein>
    <recommendedName>
        <fullName evidence="10">RING-type domain-containing protein</fullName>
    </recommendedName>
</protein>
<dbReference type="PANTHER" id="PTHR46905:SF7">
    <property type="entry name" value="RING-H2 FINGER PROTEIN ATL78"/>
    <property type="match status" value="1"/>
</dbReference>
<evidence type="ECO:0000313" key="11">
    <source>
        <dbReference type="EMBL" id="EFJ26923.1"/>
    </source>
</evidence>
<keyword evidence="9" id="KW-0863">Zinc-finger</keyword>
<dbReference type="GO" id="GO:0016020">
    <property type="term" value="C:membrane"/>
    <property type="evidence" value="ECO:0007669"/>
    <property type="project" value="UniProtKB-SubCell"/>
</dbReference>
<dbReference type="eggNOG" id="KOG0800">
    <property type="taxonomic scope" value="Eukaryota"/>
</dbReference>
<dbReference type="InterPro" id="IPR044602">
    <property type="entry name" value="ATL10/ATL72-79-like"/>
</dbReference>
<keyword evidence="5" id="KW-0862">Zinc</keyword>
<evidence type="ECO:0000256" key="2">
    <source>
        <dbReference type="ARBA" id="ARBA00022679"/>
    </source>
</evidence>
<comment type="subcellular location">
    <subcellularLocation>
        <location evidence="1">Membrane</location>
        <topology evidence="1">Single-pass membrane protein</topology>
    </subcellularLocation>
</comment>
<organism evidence="12">
    <name type="scientific">Selaginella moellendorffii</name>
    <name type="common">Spikemoss</name>
    <dbReference type="NCBI Taxonomy" id="88036"/>
    <lineage>
        <taxon>Eukaryota</taxon>
        <taxon>Viridiplantae</taxon>
        <taxon>Streptophyta</taxon>
        <taxon>Embryophyta</taxon>
        <taxon>Tracheophyta</taxon>
        <taxon>Lycopodiopsida</taxon>
        <taxon>Selaginellales</taxon>
        <taxon>Selaginellaceae</taxon>
        <taxon>Selaginella</taxon>
    </lineage>
</organism>
<dbReference type="SUPFAM" id="SSF57850">
    <property type="entry name" value="RING/U-box"/>
    <property type="match status" value="1"/>
</dbReference>
<dbReference type="AlphaFoldDB" id="D8RLI6"/>
<feature type="non-terminal residue" evidence="11">
    <location>
        <position position="1"/>
    </location>
</feature>
<evidence type="ECO:0000256" key="4">
    <source>
        <dbReference type="ARBA" id="ARBA00022723"/>
    </source>
</evidence>
<dbReference type="Gene3D" id="3.30.40.10">
    <property type="entry name" value="Zinc/RING finger domain, C3HC4 (zinc finger)"/>
    <property type="match status" value="1"/>
</dbReference>
<dbReference type="OMA" id="RIQFINW"/>
<evidence type="ECO:0000256" key="5">
    <source>
        <dbReference type="ARBA" id="ARBA00022833"/>
    </source>
</evidence>
<dbReference type="GO" id="GO:0016740">
    <property type="term" value="F:transferase activity"/>
    <property type="evidence" value="ECO:0007669"/>
    <property type="project" value="UniProtKB-KW"/>
</dbReference>
<feature type="non-terminal residue" evidence="11">
    <location>
        <position position="62"/>
    </location>
</feature>
<name>D8RLI6_SELML</name>
<feature type="domain" description="RING-type" evidence="10">
    <location>
        <begin position="3"/>
        <end position="45"/>
    </location>
</feature>
<dbReference type="GO" id="GO:0016567">
    <property type="term" value="P:protein ubiquitination"/>
    <property type="evidence" value="ECO:0007669"/>
    <property type="project" value="UniProtKB-UniPathway"/>
</dbReference>
<evidence type="ECO:0000256" key="1">
    <source>
        <dbReference type="ARBA" id="ARBA00004167"/>
    </source>
</evidence>